<proteinExistence type="predicted"/>
<evidence type="ECO:0000313" key="3">
    <source>
        <dbReference type="Proteomes" id="UP000886523"/>
    </source>
</evidence>
<feature type="compositionally biased region" description="Basic and acidic residues" evidence="1">
    <location>
        <begin position="291"/>
        <end position="334"/>
    </location>
</feature>
<feature type="region of interest" description="Disordered" evidence="1">
    <location>
        <begin position="203"/>
        <end position="358"/>
    </location>
</feature>
<feature type="compositionally biased region" description="Pro residues" evidence="1">
    <location>
        <begin position="145"/>
        <end position="154"/>
    </location>
</feature>
<keyword evidence="3" id="KW-1185">Reference proteome</keyword>
<feature type="compositionally biased region" description="Basic and acidic residues" evidence="1">
    <location>
        <begin position="226"/>
        <end position="255"/>
    </location>
</feature>
<sequence length="549" mass="61493">MHRYIDHIASEDPLTEVPRLGFDDDMFGAVFRYPLPRNLVAIQTILSWLESHGVPIFGVEELRDCVCYDVYGTKQCRDTVLGTSNPTASTSPNKLRHLTNYLDEDAYLNLIQQRSRDALRFRFSGLFGVEALHHPPLQPSNYSNIPPPPTPPTVPEFSHAGPLAMSDDDDEVSTGDELEALWKQMQNDEKGVRRKGVIRQKMDESDEAFEARKVEAEEENSWGEAEVPRRAEENAQMRVEEHSQGDAEAPRHEEGAQILPPENDHHTEGACQSAEENHQPMEEENYQSMDRGNHRPVEEENHRPTEEENHQSIEEENHRPTEEENRRSADKDAPGGEGLTAQNVSEVGNDEKDHNDNSANKAADELAKWLDLTPAPRSPPHHRSFTLPDVISPGLPSEDIFVQGSKSHPPSPSAPYSHQVSHPHHELSPTASYSITFPESLSPDWNSWCFCGTFNSHEHSEHGSHDSNPALATSLLALVTSLLTLMTSIPDFRDNTSCSRDASPRSHGLPSHSHDLPRSHDLPHSHNLPLCSHDLPRNMQSDQPSPSIP</sequence>
<evidence type="ECO:0000256" key="1">
    <source>
        <dbReference type="SAM" id="MobiDB-lite"/>
    </source>
</evidence>
<feature type="compositionally biased region" description="Basic and acidic residues" evidence="1">
    <location>
        <begin position="349"/>
        <end position="358"/>
    </location>
</feature>
<accession>A0A9P6AAK4</accession>
<comment type="caution">
    <text evidence="2">The sequence shown here is derived from an EMBL/GenBank/DDBJ whole genome shotgun (WGS) entry which is preliminary data.</text>
</comment>
<feature type="compositionally biased region" description="Polar residues" evidence="1">
    <location>
        <begin position="538"/>
        <end position="549"/>
    </location>
</feature>
<dbReference type="EMBL" id="MU129649">
    <property type="protein sequence ID" value="KAF9502752.1"/>
    <property type="molecule type" value="Genomic_DNA"/>
</dbReference>
<evidence type="ECO:0000313" key="2">
    <source>
        <dbReference type="EMBL" id="KAF9502752.1"/>
    </source>
</evidence>
<feature type="region of interest" description="Disordered" evidence="1">
    <location>
        <begin position="372"/>
        <end position="391"/>
    </location>
</feature>
<gene>
    <name evidence="2" type="ORF">BS47DRAFT_1403156</name>
</gene>
<feature type="region of interest" description="Disordered" evidence="1">
    <location>
        <begin position="496"/>
        <end position="549"/>
    </location>
</feature>
<protein>
    <submittedName>
        <fullName evidence="2">Uncharacterized protein</fullName>
    </submittedName>
</protein>
<reference evidence="2" key="1">
    <citation type="journal article" date="2020" name="Nat. Commun.">
        <title>Large-scale genome sequencing of mycorrhizal fungi provides insights into the early evolution of symbiotic traits.</title>
        <authorList>
            <person name="Miyauchi S."/>
            <person name="Kiss E."/>
            <person name="Kuo A."/>
            <person name="Drula E."/>
            <person name="Kohler A."/>
            <person name="Sanchez-Garcia M."/>
            <person name="Morin E."/>
            <person name="Andreopoulos B."/>
            <person name="Barry K.W."/>
            <person name="Bonito G."/>
            <person name="Buee M."/>
            <person name="Carver A."/>
            <person name="Chen C."/>
            <person name="Cichocki N."/>
            <person name="Clum A."/>
            <person name="Culley D."/>
            <person name="Crous P.W."/>
            <person name="Fauchery L."/>
            <person name="Girlanda M."/>
            <person name="Hayes R.D."/>
            <person name="Keri Z."/>
            <person name="LaButti K."/>
            <person name="Lipzen A."/>
            <person name="Lombard V."/>
            <person name="Magnuson J."/>
            <person name="Maillard F."/>
            <person name="Murat C."/>
            <person name="Nolan M."/>
            <person name="Ohm R.A."/>
            <person name="Pangilinan J."/>
            <person name="Pereira M.F."/>
            <person name="Perotto S."/>
            <person name="Peter M."/>
            <person name="Pfister S."/>
            <person name="Riley R."/>
            <person name="Sitrit Y."/>
            <person name="Stielow J.B."/>
            <person name="Szollosi G."/>
            <person name="Zifcakova L."/>
            <person name="Stursova M."/>
            <person name="Spatafora J.W."/>
            <person name="Tedersoo L."/>
            <person name="Vaario L.M."/>
            <person name="Yamada A."/>
            <person name="Yan M."/>
            <person name="Wang P."/>
            <person name="Xu J."/>
            <person name="Bruns T."/>
            <person name="Baldrian P."/>
            <person name="Vilgalys R."/>
            <person name="Dunand C."/>
            <person name="Henrissat B."/>
            <person name="Grigoriev I.V."/>
            <person name="Hibbett D."/>
            <person name="Nagy L.G."/>
            <person name="Martin F.M."/>
        </authorList>
    </citation>
    <scope>NUCLEOTIDE SEQUENCE</scope>
    <source>
        <strain evidence="2">UP504</strain>
    </source>
</reference>
<feature type="region of interest" description="Disordered" evidence="1">
    <location>
        <begin position="396"/>
        <end position="427"/>
    </location>
</feature>
<name>A0A9P6AAK4_9AGAM</name>
<feature type="compositionally biased region" description="Basic and acidic residues" evidence="1">
    <location>
        <begin position="512"/>
        <end position="524"/>
    </location>
</feature>
<feature type="region of interest" description="Disordered" evidence="1">
    <location>
        <begin position="140"/>
        <end position="174"/>
    </location>
</feature>
<dbReference type="AlphaFoldDB" id="A0A9P6AAK4"/>
<dbReference type="Proteomes" id="UP000886523">
    <property type="component" value="Unassembled WGS sequence"/>
</dbReference>
<organism evidence="2 3">
    <name type="scientific">Hydnum rufescens UP504</name>
    <dbReference type="NCBI Taxonomy" id="1448309"/>
    <lineage>
        <taxon>Eukaryota</taxon>
        <taxon>Fungi</taxon>
        <taxon>Dikarya</taxon>
        <taxon>Basidiomycota</taxon>
        <taxon>Agaricomycotina</taxon>
        <taxon>Agaricomycetes</taxon>
        <taxon>Cantharellales</taxon>
        <taxon>Hydnaceae</taxon>
        <taxon>Hydnum</taxon>
    </lineage>
</organism>